<dbReference type="Proteomes" id="UP001476247">
    <property type="component" value="Unassembled WGS sequence"/>
</dbReference>
<protein>
    <submittedName>
        <fullName evidence="1">Uncharacterized protein</fullName>
    </submittedName>
</protein>
<name>A0ABP9XZ94_9FUNG</name>
<proteinExistence type="predicted"/>
<evidence type="ECO:0000313" key="2">
    <source>
        <dbReference type="Proteomes" id="UP001476247"/>
    </source>
</evidence>
<accession>A0ABP9XZ94</accession>
<dbReference type="EMBL" id="BAABUJ010000014">
    <property type="protein sequence ID" value="GAA5800036.1"/>
    <property type="molecule type" value="Genomic_DNA"/>
</dbReference>
<sequence length="236" mass="26370">MPTLMNAWNQTEVPFLVPLMLDSDGGGVISKLELSSTQFNLLVTGSLVIYPHVSNTTSIGPTCNTFIANEDLKDCMLFFSEAKVEKLMNEFKNPLSINAKTANTENIRQPTTLLQHRTTYLGFRAHLFDDRLLHSATIFTLSKYPTKGFSMSVNNSNRLLSEFFAICCESVLFHNAIINTNRLQPLLSKIDDGAYVLVDNLSEKLSASAQTISSQLNLTNKKIEANFESELYRVFG</sequence>
<reference evidence="1 2" key="1">
    <citation type="submission" date="2024-04" db="EMBL/GenBank/DDBJ databases">
        <title>genome sequences of Mucor flavus KT1a and Helicostylum pulchrum KT1b strains isolation_sourced from the surface of a dry-aged beef.</title>
        <authorList>
            <person name="Toyotome T."/>
            <person name="Hosono M."/>
            <person name="Torimaru M."/>
            <person name="Fukuda K."/>
            <person name="Mikami N."/>
        </authorList>
    </citation>
    <scope>NUCLEOTIDE SEQUENCE [LARGE SCALE GENOMIC DNA]</scope>
    <source>
        <strain evidence="1 2">KT1b</strain>
    </source>
</reference>
<organism evidence="1 2">
    <name type="scientific">Helicostylum pulchrum</name>
    <dbReference type="NCBI Taxonomy" id="562976"/>
    <lineage>
        <taxon>Eukaryota</taxon>
        <taxon>Fungi</taxon>
        <taxon>Fungi incertae sedis</taxon>
        <taxon>Mucoromycota</taxon>
        <taxon>Mucoromycotina</taxon>
        <taxon>Mucoromycetes</taxon>
        <taxon>Mucorales</taxon>
        <taxon>Mucorineae</taxon>
        <taxon>Mucoraceae</taxon>
        <taxon>Helicostylum</taxon>
    </lineage>
</organism>
<evidence type="ECO:0000313" key="1">
    <source>
        <dbReference type="EMBL" id="GAA5800036.1"/>
    </source>
</evidence>
<dbReference type="PROSITE" id="PS00018">
    <property type="entry name" value="EF_HAND_1"/>
    <property type="match status" value="1"/>
</dbReference>
<gene>
    <name evidence="1" type="ORF">HPULCUR_005458</name>
</gene>
<comment type="caution">
    <text evidence="1">The sequence shown here is derived from an EMBL/GenBank/DDBJ whole genome shotgun (WGS) entry which is preliminary data.</text>
</comment>
<keyword evidence="2" id="KW-1185">Reference proteome</keyword>
<dbReference type="InterPro" id="IPR018247">
    <property type="entry name" value="EF_Hand_1_Ca_BS"/>
</dbReference>